<reference evidence="2 3" key="1">
    <citation type="journal article" date="2021" name="J. Hered.">
        <title>A chromosome-level genome assembly of the parasitoid wasp, Cotesia glomerata (Hymenoptera: Braconidae).</title>
        <authorList>
            <person name="Pinto B.J."/>
            <person name="Weis J.J."/>
            <person name="Gamble T."/>
            <person name="Ode P.J."/>
            <person name="Paul R."/>
            <person name="Zaspel J.M."/>
        </authorList>
    </citation>
    <scope>NUCLEOTIDE SEQUENCE [LARGE SCALE GENOMIC DNA]</scope>
    <source>
        <strain evidence="2">CgM1</strain>
    </source>
</reference>
<protein>
    <submittedName>
        <fullName evidence="2">Uncharacterized protein</fullName>
    </submittedName>
</protein>
<accession>A0AAV7IQF0</accession>
<proteinExistence type="predicted"/>
<evidence type="ECO:0000313" key="2">
    <source>
        <dbReference type="EMBL" id="KAH0566988.1"/>
    </source>
</evidence>
<feature type="compositionally biased region" description="Polar residues" evidence="1">
    <location>
        <begin position="13"/>
        <end position="22"/>
    </location>
</feature>
<comment type="caution">
    <text evidence="2">The sequence shown here is derived from an EMBL/GenBank/DDBJ whole genome shotgun (WGS) entry which is preliminary data.</text>
</comment>
<name>A0AAV7IQF0_COTGL</name>
<organism evidence="2 3">
    <name type="scientific">Cotesia glomerata</name>
    <name type="common">Lepidopteran parasitic wasp</name>
    <name type="synonym">Apanteles glomeratus</name>
    <dbReference type="NCBI Taxonomy" id="32391"/>
    <lineage>
        <taxon>Eukaryota</taxon>
        <taxon>Metazoa</taxon>
        <taxon>Ecdysozoa</taxon>
        <taxon>Arthropoda</taxon>
        <taxon>Hexapoda</taxon>
        <taxon>Insecta</taxon>
        <taxon>Pterygota</taxon>
        <taxon>Neoptera</taxon>
        <taxon>Endopterygota</taxon>
        <taxon>Hymenoptera</taxon>
        <taxon>Apocrita</taxon>
        <taxon>Ichneumonoidea</taxon>
        <taxon>Braconidae</taxon>
        <taxon>Microgastrinae</taxon>
        <taxon>Cotesia</taxon>
    </lineage>
</organism>
<feature type="compositionally biased region" description="Basic and acidic residues" evidence="1">
    <location>
        <begin position="1"/>
        <end position="12"/>
    </location>
</feature>
<keyword evidence="3" id="KW-1185">Reference proteome</keyword>
<gene>
    <name evidence="2" type="ORF">KQX54_005894</name>
</gene>
<dbReference type="AlphaFoldDB" id="A0AAV7IQF0"/>
<dbReference type="Proteomes" id="UP000826195">
    <property type="component" value="Unassembled WGS sequence"/>
</dbReference>
<feature type="region of interest" description="Disordered" evidence="1">
    <location>
        <begin position="1"/>
        <end position="22"/>
    </location>
</feature>
<evidence type="ECO:0000256" key="1">
    <source>
        <dbReference type="SAM" id="MobiDB-lite"/>
    </source>
</evidence>
<sequence>MFRSHTDFRTENSTENGNSRSSDVIVDSCRLLPEERTNGWLKFKNEEPVSGDRLVLIIHKVNQKSCCCRSYLNYRALWRSWKEKGRRLTRQFDF</sequence>
<dbReference type="EMBL" id="JAHXZJ010000001">
    <property type="protein sequence ID" value="KAH0566988.1"/>
    <property type="molecule type" value="Genomic_DNA"/>
</dbReference>
<evidence type="ECO:0000313" key="3">
    <source>
        <dbReference type="Proteomes" id="UP000826195"/>
    </source>
</evidence>